<dbReference type="InterPro" id="IPR054722">
    <property type="entry name" value="PolX-like_BBD"/>
</dbReference>
<dbReference type="AlphaFoldDB" id="A0A1J6HU97"/>
<feature type="domain" description="Retrovirus-related Pol polyprotein from transposon TNT 1-94-like beta-barrel" evidence="2">
    <location>
        <begin position="271"/>
        <end position="348"/>
    </location>
</feature>
<dbReference type="InterPro" id="IPR029472">
    <property type="entry name" value="Copia-like_N"/>
</dbReference>
<comment type="caution">
    <text evidence="3">The sequence shown here is derived from an EMBL/GenBank/DDBJ whole genome shotgun (WGS) entry which is preliminary data.</text>
</comment>
<protein>
    <recommendedName>
        <fullName evidence="5">Retrotransposon gag domain-containing protein</fullName>
    </recommendedName>
</protein>
<dbReference type="Proteomes" id="UP000187609">
    <property type="component" value="Unassembled WGS sequence"/>
</dbReference>
<name>A0A1J6HU97_NICAT</name>
<dbReference type="Pfam" id="PF14244">
    <property type="entry name" value="Retrotran_gag_3"/>
    <property type="match status" value="1"/>
</dbReference>
<dbReference type="Gramene" id="OIS95931">
    <property type="protein sequence ID" value="OIS95931"/>
    <property type="gene ID" value="A4A49_58602"/>
</dbReference>
<dbReference type="Pfam" id="PF22936">
    <property type="entry name" value="Pol_BBD"/>
    <property type="match status" value="1"/>
</dbReference>
<organism evidence="3 4">
    <name type="scientific">Nicotiana attenuata</name>
    <name type="common">Coyote tobacco</name>
    <dbReference type="NCBI Taxonomy" id="49451"/>
    <lineage>
        <taxon>Eukaryota</taxon>
        <taxon>Viridiplantae</taxon>
        <taxon>Streptophyta</taxon>
        <taxon>Embryophyta</taxon>
        <taxon>Tracheophyta</taxon>
        <taxon>Spermatophyta</taxon>
        <taxon>Magnoliopsida</taxon>
        <taxon>eudicotyledons</taxon>
        <taxon>Gunneridae</taxon>
        <taxon>Pentapetalae</taxon>
        <taxon>asterids</taxon>
        <taxon>lamiids</taxon>
        <taxon>Solanales</taxon>
        <taxon>Solanaceae</taxon>
        <taxon>Nicotianoideae</taxon>
        <taxon>Nicotianeae</taxon>
        <taxon>Nicotiana</taxon>
    </lineage>
</organism>
<feature type="domain" description="Retrotransposon Copia-like N-terminal" evidence="1">
    <location>
        <begin position="16"/>
        <end position="36"/>
    </location>
</feature>
<evidence type="ECO:0000313" key="3">
    <source>
        <dbReference type="EMBL" id="OIS95931.1"/>
    </source>
</evidence>
<dbReference type="PANTHER" id="PTHR34222:SF77">
    <property type="entry name" value="CCHC-TYPE DOMAIN-CONTAINING PROTEIN"/>
    <property type="match status" value="1"/>
</dbReference>
<sequence length="383" mass="43208">IDHNHPLYLRESDTPAMRTALLVKNKLGFIEGTCVKSSFKGELENQWERCNVVERFDKSKLTQTYRLWKMIRSLTQGTGSVTVYYSKMKDLWDEMDLLVAGPGCDCEETRHFIKQCRNLRLLQFLVGLNESYSHVRSQVLLKTPVLTVNQAYALVIQKESQRTLGAKRPGLICEFCGYKGHLKENCYKIIGYPPDFRSKKKAPTQGVKPYANAATAEKGNASSTQSTQGNFFTEDQYKQLLNLLNKQDTGDCHSLMAGINALLSNAFDCEWILDSGASHHINFHKEIMHDVKDCNAHNDSGVQVPTGNKCQITHTGNVSILDNQVLMDVLHVPKFKFNLLSVSKLTKELCCIAMFFPDFCVLQGLYNGKVMGIIKESCGLYLL</sequence>
<reference evidence="3" key="1">
    <citation type="submission" date="2016-11" db="EMBL/GenBank/DDBJ databases">
        <title>The genome of Nicotiana attenuata.</title>
        <authorList>
            <person name="Xu S."/>
            <person name="Brockmoeller T."/>
            <person name="Gaquerel E."/>
            <person name="Navarro A."/>
            <person name="Kuhl H."/>
            <person name="Gase K."/>
            <person name="Ling Z."/>
            <person name="Zhou W."/>
            <person name="Kreitzer C."/>
            <person name="Stanke M."/>
            <person name="Tang H."/>
            <person name="Lyons E."/>
            <person name="Pandey P."/>
            <person name="Pandey S.P."/>
            <person name="Timmermann B."/>
            <person name="Baldwin I.T."/>
        </authorList>
    </citation>
    <scope>NUCLEOTIDE SEQUENCE [LARGE SCALE GENOMIC DNA]</scope>
    <source>
        <strain evidence="3">UT</strain>
    </source>
</reference>
<dbReference type="EMBL" id="MJEQ01037194">
    <property type="protein sequence ID" value="OIS95931.1"/>
    <property type="molecule type" value="Genomic_DNA"/>
</dbReference>
<accession>A0A1J6HU97</accession>
<proteinExistence type="predicted"/>
<evidence type="ECO:0000313" key="4">
    <source>
        <dbReference type="Proteomes" id="UP000187609"/>
    </source>
</evidence>
<dbReference type="PANTHER" id="PTHR34222">
    <property type="entry name" value="GAG_PRE-INTEGRS DOMAIN-CONTAINING PROTEIN"/>
    <property type="match status" value="1"/>
</dbReference>
<evidence type="ECO:0008006" key="5">
    <source>
        <dbReference type="Google" id="ProtNLM"/>
    </source>
</evidence>
<dbReference type="OMA" id="VIAWITH"/>
<dbReference type="STRING" id="49451.A0A1J6HU97"/>
<gene>
    <name evidence="3" type="ORF">A4A49_58602</name>
</gene>
<feature type="non-terminal residue" evidence="3">
    <location>
        <position position="1"/>
    </location>
</feature>
<keyword evidence="4" id="KW-1185">Reference proteome</keyword>
<evidence type="ECO:0000259" key="2">
    <source>
        <dbReference type="Pfam" id="PF22936"/>
    </source>
</evidence>
<evidence type="ECO:0000259" key="1">
    <source>
        <dbReference type="Pfam" id="PF14244"/>
    </source>
</evidence>
<feature type="non-terminal residue" evidence="3">
    <location>
        <position position="383"/>
    </location>
</feature>